<dbReference type="EMBL" id="CP002788">
    <property type="protein sequence ID" value="AEF43111.1"/>
    <property type="molecule type" value="Genomic_DNA"/>
</dbReference>
<geneLocation type="plasmid" evidence="1 2">
    <name>pAS9A-2</name>
</geneLocation>
<dbReference type="PROSITE" id="PS51257">
    <property type="entry name" value="PROKAR_LIPOPROTEIN"/>
    <property type="match status" value="1"/>
</dbReference>
<name>F6ESJ0_HOYSD</name>
<proteinExistence type="predicted"/>
<protein>
    <submittedName>
        <fullName evidence="1">Putative membrane protein</fullName>
    </submittedName>
</protein>
<organism evidence="1 2">
    <name type="scientific">Hoyosella subflava (strain DSM 45089 / JCM 17490 / NBRC 109087 / DQS3-9A1)</name>
    <name type="common">Amycolicicoccus subflavus</name>
    <dbReference type="NCBI Taxonomy" id="443218"/>
    <lineage>
        <taxon>Bacteria</taxon>
        <taxon>Bacillati</taxon>
        <taxon>Actinomycetota</taxon>
        <taxon>Actinomycetes</taxon>
        <taxon>Mycobacteriales</taxon>
        <taxon>Hoyosellaceae</taxon>
        <taxon>Hoyosella</taxon>
    </lineage>
</organism>
<evidence type="ECO:0000313" key="1">
    <source>
        <dbReference type="EMBL" id="AEF43111.1"/>
    </source>
</evidence>
<sequence>MLRKHQGQAAVLIGLIAVTAACGRSEPADEPIPEGTDAHVEINPVEASPQPVARAAMQTILSWQPATDTSKTDALRRAQQWLSGELLDAALTPNADSEVRPDPRWEAWKQSIDVVTARCDTAPDGVAVPEGARTVVVDVECTQTVLHTSGQSTPLTPGTWRTTLTEASDGWRLTSYRFHS</sequence>
<keyword evidence="2" id="KW-1185">Reference proteome</keyword>
<dbReference type="RefSeq" id="WP_013798118.1">
    <property type="nucleotide sequence ID" value="NC_015561.1"/>
</dbReference>
<dbReference type="OrthoDB" id="4627657at2"/>
<keyword evidence="1" id="KW-0614">Plasmid</keyword>
<evidence type="ECO:0000313" key="2">
    <source>
        <dbReference type="Proteomes" id="UP000009235"/>
    </source>
</evidence>
<gene>
    <name evidence="1" type="ordered locus">AS9A_P20067</name>
</gene>
<reference evidence="1 2" key="1">
    <citation type="journal article" date="2011" name="J. Bacteriol.">
        <title>Complete genome sequence of Amycolicicoccus subflavus DQS3-9A1T, an actinomycete isolated from crude oil-polluted soil.</title>
        <authorList>
            <person name="Cai M."/>
            <person name="Chen W.M."/>
            <person name="Nie Y."/>
            <person name="Chi C.Q."/>
            <person name="Wang Y.N."/>
            <person name="Tang Y.Q."/>
            <person name="Li G.Y."/>
            <person name="Wu X.L."/>
        </authorList>
    </citation>
    <scope>NUCLEOTIDE SEQUENCE [LARGE SCALE GENOMIC DNA]</scope>
    <source>
        <strain evidence="2">DSM 45089 / DQS3-9A1</strain>
        <plasmid evidence="1 2">pAS9A-2</plasmid>
    </source>
</reference>
<accession>F6ESJ0</accession>
<dbReference type="AlphaFoldDB" id="F6ESJ0"/>
<dbReference type="Proteomes" id="UP000009235">
    <property type="component" value="Plasmid pAS9A-2"/>
</dbReference>
<dbReference type="KEGG" id="asd:AS9A_P20067"/>
<dbReference type="HOGENOM" id="CLU_108901_0_0_11"/>